<name>A0A976IL01_BRELC</name>
<sequence>MCTKNCASPRNSPKHKSQASRSIYARAWRFVRLHLRPRADTWPTDRRTTPIDEIQTKFTRSCYKCDWQRVQVLKELEEFGARAQWQRKQQCRARQKGIDQAEWTPTDASLFRTQAQRKTAQVMCRNCRRLFFRPLAIAADTSAFCSRDCQSTFEYRRYLQNTAKKCEP</sequence>
<feature type="region of interest" description="Disordered" evidence="1">
    <location>
        <begin position="1"/>
        <end position="20"/>
    </location>
</feature>
<dbReference type="KEGG" id="blac:94346384"/>
<comment type="caution">
    <text evidence="2">The sequence shown here is derived from an EMBL/GenBank/DDBJ whole genome shotgun (WGS) entry which is preliminary data.</text>
</comment>
<reference evidence="2 3" key="1">
    <citation type="journal article" date="2021" name="Genome Biol.">
        <title>AFLAP: assembly-free linkage analysis pipeline using k-mers from genome sequencing data.</title>
        <authorList>
            <person name="Fletcher K."/>
            <person name="Zhang L."/>
            <person name="Gil J."/>
            <person name="Han R."/>
            <person name="Cavanaugh K."/>
            <person name="Michelmore R."/>
        </authorList>
    </citation>
    <scope>NUCLEOTIDE SEQUENCE [LARGE SCALE GENOMIC DNA]</scope>
    <source>
        <strain evidence="2 3">SF5</strain>
    </source>
</reference>
<evidence type="ECO:0000256" key="1">
    <source>
        <dbReference type="SAM" id="MobiDB-lite"/>
    </source>
</evidence>
<dbReference type="RefSeq" id="XP_067823199.1">
    <property type="nucleotide sequence ID" value="XM_067960713.1"/>
</dbReference>
<keyword evidence="3" id="KW-1185">Reference proteome</keyword>
<dbReference type="AlphaFoldDB" id="A0A976IL01"/>
<accession>A0A976IL01</accession>
<evidence type="ECO:0000313" key="3">
    <source>
        <dbReference type="Proteomes" id="UP000294530"/>
    </source>
</evidence>
<protein>
    <submittedName>
        <fullName evidence="2">Uncharacterized protein</fullName>
    </submittedName>
</protein>
<proteinExistence type="predicted"/>
<organism evidence="2 3">
    <name type="scientific">Bremia lactucae</name>
    <name type="common">Lettuce downy mildew</name>
    <dbReference type="NCBI Taxonomy" id="4779"/>
    <lineage>
        <taxon>Eukaryota</taxon>
        <taxon>Sar</taxon>
        <taxon>Stramenopiles</taxon>
        <taxon>Oomycota</taxon>
        <taxon>Peronosporomycetes</taxon>
        <taxon>Peronosporales</taxon>
        <taxon>Peronosporaceae</taxon>
        <taxon>Bremia</taxon>
    </lineage>
</organism>
<dbReference type="EMBL" id="SHOA02000018">
    <property type="protein sequence ID" value="TDH73701.1"/>
    <property type="molecule type" value="Genomic_DNA"/>
</dbReference>
<feature type="compositionally biased region" description="Polar residues" evidence="1">
    <location>
        <begin position="1"/>
        <end position="11"/>
    </location>
</feature>
<dbReference type="Proteomes" id="UP000294530">
    <property type="component" value="Unassembled WGS sequence"/>
</dbReference>
<evidence type="ECO:0000313" key="2">
    <source>
        <dbReference type="EMBL" id="TDH73701.1"/>
    </source>
</evidence>
<dbReference type="GeneID" id="94346384"/>
<dbReference type="OrthoDB" id="114756at2759"/>
<gene>
    <name evidence="2" type="ORF">CCR75_002616</name>
</gene>